<gene>
    <name evidence="1" type="ORF">AZF04_05185</name>
</gene>
<comment type="caution">
    <text evidence="1">The sequence shown here is derived from an EMBL/GenBank/DDBJ whole genome shotgun (WGS) entry which is preliminary data.</text>
</comment>
<accession>A0A162EAK0</accession>
<evidence type="ECO:0000313" key="1">
    <source>
        <dbReference type="EMBL" id="KYG32161.1"/>
    </source>
</evidence>
<dbReference type="Proteomes" id="UP000075806">
    <property type="component" value="Unassembled WGS sequence"/>
</dbReference>
<reference evidence="1" key="1">
    <citation type="submission" date="2016-02" db="EMBL/GenBank/DDBJ databases">
        <title>Genome sequence of Bacillus trypoxylicola KCTC 13244(T).</title>
        <authorList>
            <person name="Jeong H."/>
            <person name="Park S.-H."/>
            <person name="Choi S.-K."/>
        </authorList>
    </citation>
    <scope>NUCLEOTIDE SEQUENCE [LARGE SCALE GENOMIC DNA]</scope>
    <source>
        <strain evidence="1">KCTC 13244</strain>
    </source>
</reference>
<name>A0A162EAK0_9BACI</name>
<evidence type="ECO:0000313" key="2">
    <source>
        <dbReference type="Proteomes" id="UP000075806"/>
    </source>
</evidence>
<dbReference type="EMBL" id="LTAO01000012">
    <property type="protein sequence ID" value="KYG32161.1"/>
    <property type="molecule type" value="Genomic_DNA"/>
</dbReference>
<keyword evidence="2" id="KW-1185">Reference proteome</keyword>
<protein>
    <submittedName>
        <fullName evidence="1">Uncharacterized protein</fullName>
    </submittedName>
</protein>
<dbReference type="OrthoDB" id="2883596at2"/>
<organism evidence="1 2">
    <name type="scientific">Alkalihalobacillus trypoxylicola</name>
    <dbReference type="NCBI Taxonomy" id="519424"/>
    <lineage>
        <taxon>Bacteria</taxon>
        <taxon>Bacillati</taxon>
        <taxon>Bacillota</taxon>
        <taxon>Bacilli</taxon>
        <taxon>Bacillales</taxon>
        <taxon>Bacillaceae</taxon>
        <taxon>Alkalihalobacillus</taxon>
    </lineage>
</organism>
<proteinExistence type="predicted"/>
<dbReference type="AlphaFoldDB" id="A0A162EAK0"/>
<sequence>MKKASIYYDEIDGHLYPQWMLLPADFTHSYCTYTLNMPYERFFQEDFHESLAFITVPQGCLTRSSQQPTHYSIDIEQLKKDILSRYSDSNQSLDTIQYFLVTIDDLEEILQFNVRKIFSN</sequence>
<dbReference type="RefSeq" id="WP_061948475.1">
    <property type="nucleotide sequence ID" value="NZ_LTAO01000012.1"/>
</dbReference>